<dbReference type="Pfam" id="PF00072">
    <property type="entry name" value="Response_reg"/>
    <property type="match status" value="1"/>
</dbReference>
<gene>
    <name evidence="4" type="ORF">SAMN02745124_00038</name>
</gene>
<dbReference type="Proteomes" id="UP000184139">
    <property type="component" value="Unassembled WGS sequence"/>
</dbReference>
<dbReference type="InterPro" id="IPR050595">
    <property type="entry name" value="Bact_response_regulator"/>
</dbReference>
<evidence type="ECO:0000256" key="1">
    <source>
        <dbReference type="ARBA" id="ARBA00022553"/>
    </source>
</evidence>
<reference evidence="4 5" key="1">
    <citation type="submission" date="2016-11" db="EMBL/GenBank/DDBJ databases">
        <authorList>
            <person name="Jaros S."/>
            <person name="Januszkiewicz K."/>
            <person name="Wedrychowicz H."/>
        </authorList>
    </citation>
    <scope>NUCLEOTIDE SEQUENCE [LARGE SCALE GENOMIC DNA]</scope>
    <source>
        <strain evidence="4 5">DSM 9705</strain>
    </source>
</reference>
<keyword evidence="5" id="KW-1185">Reference proteome</keyword>
<dbReference type="PANTHER" id="PTHR44591">
    <property type="entry name" value="STRESS RESPONSE REGULATOR PROTEIN 1"/>
    <property type="match status" value="1"/>
</dbReference>
<dbReference type="STRING" id="1121409.SAMN02745124_00038"/>
<sequence>MWATTRVLRSVGATVHEAVDGQSCLTTVRQHLPDLVLLDVELPDLLGYEICRRIKNDESLKAVYVVMLSSSMTTSDDQSEGLESGADGYITRPLPNRELLARVESVARIIRAERERDRLISKLQQAWRPSRP</sequence>
<dbReference type="SMART" id="SM00448">
    <property type="entry name" value="REC"/>
    <property type="match status" value="1"/>
</dbReference>
<evidence type="ECO:0000259" key="3">
    <source>
        <dbReference type="PROSITE" id="PS50110"/>
    </source>
</evidence>
<dbReference type="AlphaFoldDB" id="A0A1M5RWS5"/>
<dbReference type="Gene3D" id="3.40.50.2300">
    <property type="match status" value="1"/>
</dbReference>
<dbReference type="InterPro" id="IPR011006">
    <property type="entry name" value="CheY-like_superfamily"/>
</dbReference>
<dbReference type="PANTHER" id="PTHR44591:SF3">
    <property type="entry name" value="RESPONSE REGULATORY DOMAIN-CONTAINING PROTEIN"/>
    <property type="match status" value="1"/>
</dbReference>
<proteinExistence type="predicted"/>
<dbReference type="InterPro" id="IPR001789">
    <property type="entry name" value="Sig_transdc_resp-reg_receiver"/>
</dbReference>
<evidence type="ECO:0000313" key="5">
    <source>
        <dbReference type="Proteomes" id="UP000184139"/>
    </source>
</evidence>
<name>A0A1M5RWS5_9BACT</name>
<feature type="modified residue" description="4-aspartylphosphate" evidence="2">
    <location>
        <position position="39"/>
    </location>
</feature>
<evidence type="ECO:0000313" key="4">
    <source>
        <dbReference type="EMBL" id="SHH30685.1"/>
    </source>
</evidence>
<feature type="domain" description="Response regulatory" evidence="3">
    <location>
        <begin position="1"/>
        <end position="107"/>
    </location>
</feature>
<dbReference type="PROSITE" id="PS50110">
    <property type="entry name" value="RESPONSE_REGULATORY"/>
    <property type="match status" value="1"/>
</dbReference>
<dbReference type="OrthoDB" id="330124at2"/>
<evidence type="ECO:0000256" key="2">
    <source>
        <dbReference type="PROSITE-ProRule" id="PRU00169"/>
    </source>
</evidence>
<accession>A0A1M5RWS5</accession>
<dbReference type="GO" id="GO:0000160">
    <property type="term" value="P:phosphorelay signal transduction system"/>
    <property type="evidence" value="ECO:0007669"/>
    <property type="project" value="InterPro"/>
</dbReference>
<protein>
    <submittedName>
        <fullName evidence="4">Response regulator receiver domain-containing protein</fullName>
    </submittedName>
</protein>
<organism evidence="4 5">
    <name type="scientific">Desulfofustis glycolicus DSM 9705</name>
    <dbReference type="NCBI Taxonomy" id="1121409"/>
    <lineage>
        <taxon>Bacteria</taxon>
        <taxon>Pseudomonadati</taxon>
        <taxon>Thermodesulfobacteriota</taxon>
        <taxon>Desulfobulbia</taxon>
        <taxon>Desulfobulbales</taxon>
        <taxon>Desulfocapsaceae</taxon>
        <taxon>Desulfofustis</taxon>
    </lineage>
</organism>
<dbReference type="SUPFAM" id="SSF52172">
    <property type="entry name" value="CheY-like"/>
    <property type="match status" value="1"/>
</dbReference>
<keyword evidence="1 2" id="KW-0597">Phosphoprotein</keyword>
<dbReference type="EMBL" id="FQXS01000001">
    <property type="protein sequence ID" value="SHH30685.1"/>
    <property type="molecule type" value="Genomic_DNA"/>
</dbReference>